<evidence type="ECO:0000313" key="2">
    <source>
        <dbReference type="EMBL" id="TCB62213.1"/>
    </source>
</evidence>
<reference evidence="2 3" key="1">
    <citation type="submission" date="2019-02" db="EMBL/GenBank/DDBJ databases">
        <title>High diversity of culturable Acinetobacter species in natural soil and water ecosystems.</title>
        <authorList>
            <person name="Radolfova-Krizova L."/>
            <person name="Nemec A."/>
        </authorList>
    </citation>
    <scope>NUCLEOTIDE SEQUENCE [LARGE SCALE GENOMIC DNA]</scope>
    <source>
        <strain evidence="2 3">ANC 4281</strain>
    </source>
</reference>
<comment type="caution">
    <text evidence="2">The sequence shown here is derived from an EMBL/GenBank/DDBJ whole genome shotgun (WGS) entry which is preliminary data.</text>
</comment>
<name>A0A4R0ERB9_9GAMM</name>
<feature type="compositionally biased region" description="Polar residues" evidence="1">
    <location>
        <begin position="145"/>
        <end position="154"/>
    </location>
</feature>
<evidence type="ECO:0000256" key="1">
    <source>
        <dbReference type="SAM" id="MobiDB-lite"/>
    </source>
</evidence>
<proteinExistence type="predicted"/>
<dbReference type="OrthoDB" id="6694369at2"/>
<gene>
    <name evidence="2" type="ORF">E0H85_01440</name>
</gene>
<organism evidence="2 3">
    <name type="scientific">Acinetobacter terrae</name>
    <dbReference type="NCBI Taxonomy" id="2731247"/>
    <lineage>
        <taxon>Bacteria</taxon>
        <taxon>Pseudomonadati</taxon>
        <taxon>Pseudomonadota</taxon>
        <taxon>Gammaproteobacteria</taxon>
        <taxon>Moraxellales</taxon>
        <taxon>Moraxellaceae</taxon>
        <taxon>Acinetobacter</taxon>
        <taxon>Acinetobacter Taxon 24</taxon>
    </lineage>
</organism>
<dbReference type="AlphaFoldDB" id="A0A4R0ERB9"/>
<dbReference type="EMBL" id="SJOA01000001">
    <property type="protein sequence ID" value="TCB62213.1"/>
    <property type="molecule type" value="Genomic_DNA"/>
</dbReference>
<protein>
    <submittedName>
        <fullName evidence="2">Uncharacterized protein</fullName>
    </submittedName>
</protein>
<accession>A0A4R0ERB9</accession>
<dbReference type="Proteomes" id="UP000291380">
    <property type="component" value="Unassembled WGS sequence"/>
</dbReference>
<sequence>MSMMYVAAGAAVLSTAIAGYSSYNQSKGMEDQAKADANASLAQGRVEAERIRREKEKAQSTARAALAGNGLDVHEGTSIVINDEIERSANYDAAMSEIAGFNTSQRLKAEASVHKNNANAAAATGVLNTVSAMGSFKGKQGDGAKNNNSQGGWK</sequence>
<dbReference type="RefSeq" id="WP_131270143.1">
    <property type="nucleotide sequence ID" value="NZ_SJOA01000001.1"/>
</dbReference>
<evidence type="ECO:0000313" key="3">
    <source>
        <dbReference type="Proteomes" id="UP000291380"/>
    </source>
</evidence>
<feature type="region of interest" description="Disordered" evidence="1">
    <location>
        <begin position="134"/>
        <end position="154"/>
    </location>
</feature>